<dbReference type="EMBL" id="KN880721">
    <property type="protein sequence ID" value="KIY63111.1"/>
    <property type="molecule type" value="Genomic_DNA"/>
</dbReference>
<evidence type="ECO:0000313" key="3">
    <source>
        <dbReference type="Proteomes" id="UP000054007"/>
    </source>
</evidence>
<dbReference type="Proteomes" id="UP000054007">
    <property type="component" value="Unassembled WGS sequence"/>
</dbReference>
<dbReference type="OrthoDB" id="3265815at2759"/>
<protein>
    <submittedName>
        <fullName evidence="2">Uncharacterized protein</fullName>
    </submittedName>
</protein>
<organism evidence="2 3">
    <name type="scientific">Cylindrobasidium torrendii FP15055 ss-10</name>
    <dbReference type="NCBI Taxonomy" id="1314674"/>
    <lineage>
        <taxon>Eukaryota</taxon>
        <taxon>Fungi</taxon>
        <taxon>Dikarya</taxon>
        <taxon>Basidiomycota</taxon>
        <taxon>Agaricomycotina</taxon>
        <taxon>Agaricomycetes</taxon>
        <taxon>Agaricomycetidae</taxon>
        <taxon>Agaricales</taxon>
        <taxon>Marasmiineae</taxon>
        <taxon>Physalacriaceae</taxon>
        <taxon>Cylindrobasidium</taxon>
    </lineage>
</organism>
<reference evidence="2 3" key="1">
    <citation type="journal article" date="2015" name="Fungal Genet. Biol.">
        <title>Evolution of novel wood decay mechanisms in Agaricales revealed by the genome sequences of Fistulina hepatica and Cylindrobasidium torrendii.</title>
        <authorList>
            <person name="Floudas D."/>
            <person name="Held B.W."/>
            <person name="Riley R."/>
            <person name="Nagy L.G."/>
            <person name="Koehler G."/>
            <person name="Ransdell A.S."/>
            <person name="Younus H."/>
            <person name="Chow J."/>
            <person name="Chiniquy J."/>
            <person name="Lipzen A."/>
            <person name="Tritt A."/>
            <person name="Sun H."/>
            <person name="Haridas S."/>
            <person name="LaButti K."/>
            <person name="Ohm R.A."/>
            <person name="Kues U."/>
            <person name="Blanchette R.A."/>
            <person name="Grigoriev I.V."/>
            <person name="Minto R.E."/>
            <person name="Hibbett D.S."/>
        </authorList>
    </citation>
    <scope>NUCLEOTIDE SEQUENCE [LARGE SCALE GENOMIC DNA]</scope>
    <source>
        <strain evidence="2 3">FP15055 ss-10</strain>
    </source>
</reference>
<dbReference type="STRING" id="1314674.A0A0D7B0Q8"/>
<name>A0A0D7B0Q8_9AGAR</name>
<proteinExistence type="predicted"/>
<accession>A0A0D7B0Q8</accession>
<gene>
    <name evidence="2" type="ORF">CYLTODRAFT_414265</name>
</gene>
<evidence type="ECO:0000256" key="1">
    <source>
        <dbReference type="SAM" id="MobiDB-lite"/>
    </source>
</evidence>
<evidence type="ECO:0000313" key="2">
    <source>
        <dbReference type="EMBL" id="KIY63111.1"/>
    </source>
</evidence>
<feature type="region of interest" description="Disordered" evidence="1">
    <location>
        <begin position="20"/>
        <end position="47"/>
    </location>
</feature>
<keyword evidence="3" id="KW-1185">Reference proteome</keyword>
<dbReference type="AlphaFoldDB" id="A0A0D7B0Q8"/>
<sequence length="368" mass="40888">MSGSSSFDLLDEWLSPAEADQMGLQRGGDATPENTRSAEPYTLHDPLNDLELSPGDGVYPRLSRNTSSASASYQVSRTFNLDARIRNTIPDIALISSDNMYFYVHSFAPLLVRDVQVQVQRLEDNASVLNIILHTVYNMSCAIYAPTFDDLAMAVERMLVYGMDPRAYIIPSNPTFSILLSHAPARPLDVYGLAAEHEIFELAASASSHLIGYDLTTLDDDFCARIGSTYLARLHNLQLYRIVALKHIIIAPPNRHPDTPVCNSRDQDGLYASWARAVAITSRDARPEVTPNLLILDFRAVRATVSCDDCKRSLDERILTMARQWAAVKVITWFLEPSYTGDNPTGYDMTAVETHNLRGKDRSGLVSS</sequence>